<proteinExistence type="predicted"/>
<reference evidence="2" key="1">
    <citation type="submission" date="2016-10" db="EMBL/GenBank/DDBJ databases">
        <authorList>
            <person name="Varghese N."/>
            <person name="Submissions S."/>
        </authorList>
    </citation>
    <scope>NUCLEOTIDE SEQUENCE [LARGE SCALE GENOMIC DNA]</scope>
    <source>
        <strain evidence="2">KPR-1</strain>
    </source>
</reference>
<dbReference type="EMBL" id="FNQV01000026">
    <property type="protein sequence ID" value="SEA79765.1"/>
    <property type="molecule type" value="Genomic_DNA"/>
</dbReference>
<evidence type="ECO:0000313" key="1">
    <source>
        <dbReference type="EMBL" id="SEA79765.1"/>
    </source>
</evidence>
<dbReference type="RefSeq" id="WP_092566237.1">
    <property type="nucleotide sequence ID" value="NZ_FNQV01000026.1"/>
</dbReference>
<name>A0A1H4E3Z7_9ACTO</name>
<dbReference type="InterPro" id="IPR014942">
    <property type="entry name" value="AbiEii"/>
</dbReference>
<organism evidence="1 2">
    <name type="scientific">Bowdeniella nasicola</name>
    <dbReference type="NCBI Taxonomy" id="208480"/>
    <lineage>
        <taxon>Bacteria</taxon>
        <taxon>Bacillati</taxon>
        <taxon>Actinomycetota</taxon>
        <taxon>Actinomycetes</taxon>
        <taxon>Actinomycetales</taxon>
        <taxon>Actinomycetaceae</taxon>
        <taxon>Bowdeniella</taxon>
    </lineage>
</organism>
<dbReference type="OrthoDB" id="3199565at2"/>
<protein>
    <submittedName>
        <fullName evidence="1">Nucleotidyl transferase AbiEii toxin, Type IV TA system</fullName>
    </submittedName>
</protein>
<evidence type="ECO:0000313" key="2">
    <source>
        <dbReference type="Proteomes" id="UP000199288"/>
    </source>
</evidence>
<sequence length="119" mass="12959">MTDDHVGSRLAALLKTFKPQGMEPVSAKVLNIWVAQAEGQLGDEVNGGLLGWLITSSVAVAAAQRALDKDRRQLFLLKGGTLLQHRLDATPRATKDVDGLIQGDMEEFFTSLEEDLDEP</sequence>
<dbReference type="Proteomes" id="UP000199288">
    <property type="component" value="Unassembled WGS sequence"/>
</dbReference>
<dbReference type="Pfam" id="PF08843">
    <property type="entry name" value="AbiEii"/>
    <property type="match status" value="1"/>
</dbReference>
<gene>
    <name evidence="1" type="ORF">SAMN02910418_02438</name>
</gene>
<dbReference type="AlphaFoldDB" id="A0A1H4E3Z7"/>
<keyword evidence="1" id="KW-0808">Transferase</keyword>
<dbReference type="GO" id="GO:0016740">
    <property type="term" value="F:transferase activity"/>
    <property type="evidence" value="ECO:0007669"/>
    <property type="project" value="UniProtKB-KW"/>
</dbReference>
<keyword evidence="2" id="KW-1185">Reference proteome</keyword>
<accession>A0A1H4E3Z7</accession>